<proteinExistence type="predicted"/>
<dbReference type="GO" id="GO:0048487">
    <property type="term" value="F:beta-tubulin binding"/>
    <property type="evidence" value="ECO:0007669"/>
    <property type="project" value="InterPro"/>
</dbReference>
<feature type="repeat" description="HEAT" evidence="2">
    <location>
        <begin position="422"/>
        <end position="459"/>
    </location>
</feature>
<dbReference type="Pfam" id="PF25767">
    <property type="entry name" value="ARM_TBCD_2nd"/>
    <property type="match status" value="1"/>
</dbReference>
<comment type="caution">
    <text evidence="5">The sequence shown here is derived from an EMBL/GenBank/DDBJ whole genome shotgun (WGS) entry which is preliminary data.</text>
</comment>
<dbReference type="InterPro" id="IPR011989">
    <property type="entry name" value="ARM-like"/>
</dbReference>
<dbReference type="Proteomes" id="UP001145021">
    <property type="component" value="Unassembled WGS sequence"/>
</dbReference>
<protein>
    <recommendedName>
        <fullName evidence="7">Tubulin-specific chaperone D</fullName>
    </recommendedName>
</protein>
<dbReference type="GO" id="GO:0000226">
    <property type="term" value="P:microtubule cytoskeleton organization"/>
    <property type="evidence" value="ECO:0007669"/>
    <property type="project" value="TreeGrafter"/>
</dbReference>
<dbReference type="EMBL" id="JANBOH010000490">
    <property type="protein sequence ID" value="KAJ1642081.1"/>
    <property type="molecule type" value="Genomic_DNA"/>
</dbReference>
<dbReference type="Gene3D" id="1.25.10.10">
    <property type="entry name" value="Leucine-rich Repeat Variant"/>
    <property type="match status" value="2"/>
</dbReference>
<accession>A0A9W8CH31</accession>
<dbReference type="PANTHER" id="PTHR12658">
    <property type="entry name" value="BETA-TUBULIN COFACTOR D"/>
    <property type="match status" value="1"/>
</dbReference>
<dbReference type="SUPFAM" id="SSF48371">
    <property type="entry name" value="ARM repeat"/>
    <property type="match status" value="2"/>
</dbReference>
<keyword evidence="6" id="KW-1185">Reference proteome</keyword>
<evidence type="ECO:0000256" key="1">
    <source>
        <dbReference type="ARBA" id="ARBA00023186"/>
    </source>
</evidence>
<feature type="domain" description="Tubulin-folding cofactor D ARM repeats" evidence="4">
    <location>
        <begin position="347"/>
        <end position="606"/>
    </location>
</feature>
<dbReference type="InterPro" id="IPR021133">
    <property type="entry name" value="HEAT_type_2"/>
</dbReference>
<gene>
    <name evidence="5" type="ORF">LPJ64_006039</name>
</gene>
<dbReference type="GO" id="GO:0007023">
    <property type="term" value="P:post-chaperonin tubulin folding pathway"/>
    <property type="evidence" value="ECO:0007669"/>
    <property type="project" value="InterPro"/>
</dbReference>
<evidence type="ECO:0008006" key="7">
    <source>
        <dbReference type="Google" id="ProtNLM"/>
    </source>
</evidence>
<feature type="domain" description="Tubulin-folding cofactor D C-terminal" evidence="3">
    <location>
        <begin position="945"/>
        <end position="1153"/>
    </location>
</feature>
<dbReference type="InterPro" id="IPR033162">
    <property type="entry name" value="TBCD"/>
</dbReference>
<evidence type="ECO:0000259" key="3">
    <source>
        <dbReference type="Pfam" id="PF12612"/>
    </source>
</evidence>
<dbReference type="AlphaFoldDB" id="A0A9W8CH31"/>
<evidence type="ECO:0000256" key="2">
    <source>
        <dbReference type="PROSITE-ProRule" id="PRU00103"/>
    </source>
</evidence>
<dbReference type="PANTHER" id="PTHR12658:SF0">
    <property type="entry name" value="TUBULIN-SPECIFIC CHAPERONE D"/>
    <property type="match status" value="1"/>
</dbReference>
<keyword evidence="1" id="KW-0143">Chaperone</keyword>
<dbReference type="PROSITE" id="PS50077">
    <property type="entry name" value="HEAT_REPEAT"/>
    <property type="match status" value="1"/>
</dbReference>
<evidence type="ECO:0000313" key="5">
    <source>
        <dbReference type="EMBL" id="KAJ1642081.1"/>
    </source>
</evidence>
<dbReference type="GO" id="GO:0007021">
    <property type="term" value="P:tubulin complex assembly"/>
    <property type="evidence" value="ECO:0007669"/>
    <property type="project" value="InterPro"/>
</dbReference>
<dbReference type="Pfam" id="PF12612">
    <property type="entry name" value="TFCD_C"/>
    <property type="match status" value="1"/>
</dbReference>
<dbReference type="InterPro" id="IPR022577">
    <property type="entry name" value="TBCD_C"/>
</dbReference>
<dbReference type="Pfam" id="PF23579">
    <property type="entry name" value="ARM_TBCD"/>
    <property type="match status" value="1"/>
</dbReference>
<evidence type="ECO:0000313" key="6">
    <source>
        <dbReference type="Proteomes" id="UP001145021"/>
    </source>
</evidence>
<sequence length="1254" mass="138608">MEDNKIDLLADEVAGAPAFFREQDQFLDLLEKATKSAGDSASWASEKASADEQHMLREMSTILELYQERPTCLDPYLERTVSQLMSVVQAYVYAYHDKVAESIRRAAIDAETTVSSGKSVGLNRLAGIFDLLYTLCKVRGYKVVMRFFPHGVADVESVFVTLWMHTCQLAKSSWTTRYILLIWLSLLAMIPFDMESIDSGDLDLPSLDDSQALYKVARGTLVDRWAELGKFYLRRPACEMEGAAVMLSRLLSRKDTTTAKQPEFIDWAISDIRDAIGKDSDNLNLSNTANDASSKGMSISSVLRANGALRVLCHLFVAMDSAYMLRRQISLLIEIFESEAFEQHSITRKLVAKATQRLALLMLPPVSSAAIARSSVRRSARANLGGACGRCSQALVGNKEAPTLGDNSDANSTEVSEEIEIFIGILLQKLQDKDTIVRWSAAKGIGRVTERLPPALAQEIVSAVADVLKEHTFDSLNGRTIDVSMTSEFAWHGALLALAELSRKGLLMSQALRNVVPWVVRGLTYEIQRGDYSVGSNVRDAACYVMWSFARMPNPESRRVFGEMSLQMSTTLISVAVFDRESNVRRAASAAFQEHVGRHSLFPHGISVLQLADFFSVGNMRNAFVVSSRKIAEYSEYRQPLLHHLCTGTIYHWEYRTRELAAAALRESAPLAAQYVIEDLLPQIAANTTSPFLAVRHGAILATGVVAEVLAAELRDCNKSTKLVLSVADNIPLRYLADFGSSMTLEAIAQYIGCLCRAKWDIGGNSAQQKYFDYFVQAFIACKEVDSVVSSFSAFVKVHGLSTEQHQQIVTKHIVVETSGSSRENFVRALSALKGYDVFETLCRFIVEGAKVEIRRNASAALGEYCRGVYNNEDNDGDVDAADSRADMVMAIDALLDGLLDHTVDNRGDVGSWVRKQCLISLADMFKANPALLSALSPDHGFALRLIGRTLHAATEKIDKLRLAAGRLLETLIYQQNRSGMDLRIKRIVDHLGQYISVQERQTNKEDSTNECGIPWADAEAAFTKLVHALSVSEEQLRQPLFEGLVVTGSVEPLGKYAVRAVSDYVDTLPATSSALDPLDDDFELGWSVDGVVSELTRLLMTDRRTSKLINPTLIVADQLIEQGSLSTASPTVWVPMYRAVQRIAFKLRAPQRLMLCLKLYSSLAMISKDMARMAAEALLAHIGHPIPKIRQVAADHLYTLICTNGFLEASDEESMAKVDPLLTETEWMCEDDGVKEARGKLAILVKSILLQSV</sequence>
<dbReference type="GO" id="GO:0005096">
    <property type="term" value="F:GTPase activator activity"/>
    <property type="evidence" value="ECO:0007669"/>
    <property type="project" value="InterPro"/>
</dbReference>
<organism evidence="5 6">
    <name type="scientific">Coemansia asiatica</name>
    <dbReference type="NCBI Taxonomy" id="1052880"/>
    <lineage>
        <taxon>Eukaryota</taxon>
        <taxon>Fungi</taxon>
        <taxon>Fungi incertae sedis</taxon>
        <taxon>Zoopagomycota</taxon>
        <taxon>Kickxellomycotina</taxon>
        <taxon>Kickxellomycetes</taxon>
        <taxon>Kickxellales</taxon>
        <taxon>Kickxellaceae</taxon>
        <taxon>Coemansia</taxon>
    </lineage>
</organism>
<name>A0A9W8CH31_9FUNG</name>
<dbReference type="InterPro" id="IPR058033">
    <property type="entry name" value="ARM_TBCD_2nd"/>
</dbReference>
<reference evidence="5" key="1">
    <citation type="submission" date="2022-07" db="EMBL/GenBank/DDBJ databases">
        <title>Phylogenomic reconstructions and comparative analyses of Kickxellomycotina fungi.</title>
        <authorList>
            <person name="Reynolds N.K."/>
            <person name="Stajich J.E."/>
            <person name="Barry K."/>
            <person name="Grigoriev I.V."/>
            <person name="Crous P."/>
            <person name="Smith M.E."/>
        </authorList>
    </citation>
    <scope>NUCLEOTIDE SEQUENCE</scope>
    <source>
        <strain evidence="5">NBRC 105413</strain>
    </source>
</reference>
<evidence type="ECO:0000259" key="4">
    <source>
        <dbReference type="Pfam" id="PF25767"/>
    </source>
</evidence>
<dbReference type="InterPro" id="IPR016024">
    <property type="entry name" value="ARM-type_fold"/>
</dbReference>